<dbReference type="PANTHER" id="PTHR31566:SF0">
    <property type="entry name" value="CYTOCHROME C BIOGENESIS PROTEIN CCS1, CHLOROPLASTIC"/>
    <property type="match status" value="1"/>
</dbReference>
<dbReference type="EMBL" id="JRMW01000024">
    <property type="protein sequence ID" value="KGF04855.1"/>
    <property type="molecule type" value="Genomic_DNA"/>
</dbReference>
<keyword evidence="2 6" id="KW-0812">Transmembrane</keyword>
<dbReference type="Pfam" id="PF05140">
    <property type="entry name" value="ResB"/>
    <property type="match status" value="2"/>
</dbReference>
<evidence type="ECO:0000256" key="4">
    <source>
        <dbReference type="ARBA" id="ARBA00022989"/>
    </source>
</evidence>
<name>A0A095X447_9FIRM</name>
<accession>A0A095X447</accession>
<keyword evidence="4 6" id="KW-1133">Transmembrane helix</keyword>
<comment type="subcellular location">
    <subcellularLocation>
        <location evidence="1">Membrane</location>
        <topology evidence="1">Multi-pass membrane protein</topology>
    </subcellularLocation>
</comment>
<protein>
    <submittedName>
        <fullName evidence="8">Cytochrome C biogenesis protein ResB</fullName>
    </submittedName>
</protein>
<feature type="transmembrane region" description="Helical" evidence="6">
    <location>
        <begin position="12"/>
        <end position="35"/>
    </location>
</feature>
<dbReference type="OrthoDB" id="9770923at2"/>
<dbReference type="PANTHER" id="PTHR31566">
    <property type="entry name" value="CYTOCHROME C BIOGENESIS PROTEIN CCS1, CHLOROPLASTIC"/>
    <property type="match status" value="1"/>
</dbReference>
<sequence length="424" mass="49614">MKKQIEKIFKSFYSMKTGIILLVVIALLSVIGTVIPQGNQEEFYLQSYSDTWAKLILLCDFDKVFSAWWYILITILLLINLFLCSVNRFKVIFEKSFKAPEISPKLKEYQTWTRVKDDELSIFKKLNIRAYKKTEVDGKEVFYKFDGKIGYMGSWLTHLSLIIIILAFAYGRYRGFEEFVHGVPGTVMELENSSYKIKVDQYDVMFRKDYTVDQYITSLSILDKNDKEVDKGLAMVNKPFRFKDFNVYQNSTGWAYHALLFKDKKLLEDKLMYKGDVFVADNKKIALQFVDFYPDFDEKSMMKPRTKSPFLKHPVTLYAIFYDGFRVDMGLNHPGEPIEWEGYTFVIRDPQMFTLLQVANDPATPIALLGAILLMIGLFLAFYINPREVIVVRDDGFDYLHIRQAKHDKLHSKKYEKIIGEIKL</sequence>
<feature type="domain" description="ResB-like" evidence="7">
    <location>
        <begin position="349"/>
        <end position="393"/>
    </location>
</feature>
<dbReference type="GO" id="GO:0016020">
    <property type="term" value="C:membrane"/>
    <property type="evidence" value="ECO:0007669"/>
    <property type="project" value="UniProtKB-SubCell"/>
</dbReference>
<keyword evidence="5 6" id="KW-0472">Membrane</keyword>
<evidence type="ECO:0000259" key="7">
    <source>
        <dbReference type="Pfam" id="PF05140"/>
    </source>
</evidence>
<dbReference type="AlphaFoldDB" id="A0A095X447"/>
<evidence type="ECO:0000256" key="1">
    <source>
        <dbReference type="ARBA" id="ARBA00004141"/>
    </source>
</evidence>
<feature type="domain" description="ResB-like" evidence="7">
    <location>
        <begin position="15"/>
        <end position="254"/>
    </location>
</feature>
<dbReference type="GO" id="GO:0017004">
    <property type="term" value="P:cytochrome complex assembly"/>
    <property type="evidence" value="ECO:0007669"/>
    <property type="project" value="UniProtKB-KW"/>
</dbReference>
<evidence type="ECO:0000313" key="9">
    <source>
        <dbReference type="Proteomes" id="UP000029579"/>
    </source>
</evidence>
<feature type="transmembrane region" description="Helical" evidence="6">
    <location>
        <begin position="67"/>
        <end position="86"/>
    </location>
</feature>
<dbReference type="RefSeq" id="WP_037326624.1">
    <property type="nucleotide sequence ID" value="NZ_JRMW01000024.1"/>
</dbReference>
<evidence type="ECO:0000256" key="5">
    <source>
        <dbReference type="ARBA" id="ARBA00023136"/>
    </source>
</evidence>
<evidence type="ECO:0000256" key="2">
    <source>
        <dbReference type="ARBA" id="ARBA00022692"/>
    </source>
</evidence>
<reference evidence="8 9" key="1">
    <citation type="submission" date="2014-07" db="EMBL/GenBank/DDBJ databases">
        <authorList>
            <person name="McCorrison J."/>
            <person name="Sanka R."/>
            <person name="Torralba M."/>
            <person name="Gillis M."/>
            <person name="Haft D.H."/>
            <person name="Methe B."/>
            <person name="Sutton G."/>
            <person name="Nelson K.E."/>
        </authorList>
    </citation>
    <scope>NUCLEOTIDE SEQUENCE [LARGE SCALE GENOMIC DNA]</scope>
    <source>
        <strain evidence="8 9">S7-1-13</strain>
    </source>
</reference>
<dbReference type="eggNOG" id="COG1333">
    <property type="taxonomic scope" value="Bacteria"/>
</dbReference>
<keyword evidence="3" id="KW-0201">Cytochrome c-type biogenesis</keyword>
<feature type="transmembrane region" description="Helical" evidence="6">
    <location>
        <begin position="149"/>
        <end position="170"/>
    </location>
</feature>
<proteinExistence type="predicted"/>
<evidence type="ECO:0000256" key="6">
    <source>
        <dbReference type="SAM" id="Phobius"/>
    </source>
</evidence>
<feature type="transmembrane region" description="Helical" evidence="6">
    <location>
        <begin position="366"/>
        <end position="384"/>
    </location>
</feature>
<dbReference type="InterPro" id="IPR007816">
    <property type="entry name" value="ResB-like_domain"/>
</dbReference>
<evidence type="ECO:0000313" key="8">
    <source>
        <dbReference type="EMBL" id="KGF04855.1"/>
    </source>
</evidence>
<comment type="caution">
    <text evidence="8">The sequence shown here is derived from an EMBL/GenBank/DDBJ whole genome shotgun (WGS) entry which is preliminary data.</text>
</comment>
<dbReference type="Proteomes" id="UP000029579">
    <property type="component" value="Unassembled WGS sequence"/>
</dbReference>
<evidence type="ECO:0000256" key="3">
    <source>
        <dbReference type="ARBA" id="ARBA00022748"/>
    </source>
</evidence>
<organism evidence="8 9">
    <name type="scientific">Anaerococcus lactolyticus S7-1-13</name>
    <dbReference type="NCBI Taxonomy" id="1284686"/>
    <lineage>
        <taxon>Bacteria</taxon>
        <taxon>Bacillati</taxon>
        <taxon>Bacillota</taxon>
        <taxon>Tissierellia</taxon>
        <taxon>Tissierellales</taxon>
        <taxon>Peptoniphilaceae</taxon>
        <taxon>Anaerococcus</taxon>
    </lineage>
</organism>
<dbReference type="InterPro" id="IPR023494">
    <property type="entry name" value="Cyt_c_bgen_Ccs1/CcsB/ResB"/>
</dbReference>
<gene>
    <name evidence="8" type="ORF">HMPREF1630_02210</name>
</gene>